<reference evidence="1 2" key="1">
    <citation type="journal article" date="2015" name="Genome Announc.">
        <title>Expanding the biotechnology potential of lactobacilli through comparative genomics of 213 strains and associated genera.</title>
        <authorList>
            <person name="Sun Z."/>
            <person name="Harris H.M."/>
            <person name="McCann A."/>
            <person name="Guo C."/>
            <person name="Argimon S."/>
            <person name="Zhang W."/>
            <person name="Yang X."/>
            <person name="Jeffery I.B."/>
            <person name="Cooney J.C."/>
            <person name="Kagawa T.F."/>
            <person name="Liu W."/>
            <person name="Song Y."/>
            <person name="Salvetti E."/>
            <person name="Wrobel A."/>
            <person name="Rasinkangas P."/>
            <person name="Parkhill J."/>
            <person name="Rea M.C."/>
            <person name="O'Sullivan O."/>
            <person name="Ritari J."/>
            <person name="Douillard F.P."/>
            <person name="Paul Ross R."/>
            <person name="Yang R."/>
            <person name="Briner A.E."/>
            <person name="Felis G.E."/>
            <person name="de Vos W.M."/>
            <person name="Barrangou R."/>
            <person name="Klaenhammer T.R."/>
            <person name="Caufield P.W."/>
            <person name="Cui Y."/>
            <person name="Zhang H."/>
            <person name="O'Toole P.W."/>
        </authorList>
    </citation>
    <scope>NUCLEOTIDE SEQUENCE [LARGE SCALE GENOMIC DNA]</scope>
    <source>
        <strain evidence="1 2">DSM 13238</strain>
    </source>
</reference>
<evidence type="ECO:0000313" key="2">
    <source>
        <dbReference type="Proteomes" id="UP000051908"/>
    </source>
</evidence>
<proteinExistence type="predicted"/>
<dbReference type="EMBL" id="AZES01000005">
    <property type="protein sequence ID" value="KRL32574.1"/>
    <property type="molecule type" value="Genomic_DNA"/>
</dbReference>
<accession>A0A0R1PKA3</accession>
<dbReference type="PATRIC" id="fig|1122151.5.peg.4"/>
<dbReference type="RefSeq" id="WP_025086175.1">
    <property type="nucleotide sequence ID" value="NZ_AZES01000005.1"/>
</dbReference>
<comment type="caution">
    <text evidence="1">The sequence shown here is derived from an EMBL/GenBank/DDBJ whole genome shotgun (WGS) entry which is preliminary data.</text>
</comment>
<protein>
    <submittedName>
        <fullName evidence="1">Uncharacterized protein</fullName>
    </submittedName>
</protein>
<dbReference type="AlphaFoldDB" id="A0A0R1PKA3"/>
<dbReference type="GeneID" id="96666751"/>
<dbReference type="Proteomes" id="UP000051908">
    <property type="component" value="Unassembled WGS sequence"/>
</dbReference>
<name>A0A0R1PKA3_9LACO</name>
<gene>
    <name evidence="1" type="ORF">FD33_GL000004</name>
</gene>
<sequence length="148" mass="17530">MSAYPKWLDSVDLKDFNNFYRDYQEMCAVLKVIMVETIPFLKEHGMEILQCKYQHCHVIGDDKTNLITRIVKKINKFDLDPEITLWEIAANNSGGVRVICGIDKVGDHIYFYPLFIDIHHQIYPNNRFRGNYSKICKYNIYDVKKPNY</sequence>
<evidence type="ECO:0000313" key="1">
    <source>
        <dbReference type="EMBL" id="KRL32574.1"/>
    </source>
</evidence>
<organism evidence="1 2">
    <name type="scientific">Companilactobacillus paralimentarius DSM 13238 = JCM 10415</name>
    <dbReference type="NCBI Taxonomy" id="1122151"/>
    <lineage>
        <taxon>Bacteria</taxon>
        <taxon>Bacillati</taxon>
        <taxon>Bacillota</taxon>
        <taxon>Bacilli</taxon>
        <taxon>Lactobacillales</taxon>
        <taxon>Lactobacillaceae</taxon>
        <taxon>Companilactobacillus</taxon>
    </lineage>
</organism>
<keyword evidence="2" id="KW-1185">Reference proteome</keyword>